<protein>
    <submittedName>
        <fullName evidence="1">Uncharacterized protein</fullName>
    </submittedName>
</protein>
<dbReference type="eggNOG" id="KOG1075">
    <property type="taxonomic scope" value="Eukaryota"/>
</dbReference>
<dbReference type="PRINTS" id="PR01345">
    <property type="entry name" value="CERVTRCPTASE"/>
</dbReference>
<reference evidence="1" key="1">
    <citation type="submission" date="2007-07" db="EMBL/GenBank/DDBJ databases">
        <title>PCAP assembly of the Caenorhabditis remanei genome.</title>
        <authorList>
            <consortium name="The Caenorhabditis remanei Sequencing Consortium"/>
            <person name="Wilson R.K."/>
        </authorList>
    </citation>
    <scope>NUCLEOTIDE SEQUENCE [LARGE SCALE GENOMIC DNA]</scope>
    <source>
        <strain evidence="1">PB4641</strain>
    </source>
</reference>
<evidence type="ECO:0000313" key="2">
    <source>
        <dbReference type="Proteomes" id="UP000008281"/>
    </source>
</evidence>
<dbReference type="OrthoDB" id="6777438at2759"/>
<organism evidence="2">
    <name type="scientific">Caenorhabditis remanei</name>
    <name type="common">Caenorhabditis vulgaris</name>
    <dbReference type="NCBI Taxonomy" id="31234"/>
    <lineage>
        <taxon>Eukaryota</taxon>
        <taxon>Metazoa</taxon>
        <taxon>Ecdysozoa</taxon>
        <taxon>Nematoda</taxon>
        <taxon>Chromadorea</taxon>
        <taxon>Rhabditida</taxon>
        <taxon>Rhabditina</taxon>
        <taxon>Rhabditomorpha</taxon>
        <taxon>Rhabditoidea</taxon>
        <taxon>Rhabditidae</taxon>
        <taxon>Peloderinae</taxon>
        <taxon>Caenorhabditis</taxon>
    </lineage>
</organism>
<dbReference type="EMBL" id="DS268651">
    <property type="protein sequence ID" value="EFO96978.1"/>
    <property type="molecule type" value="Genomic_DNA"/>
</dbReference>
<dbReference type="STRING" id="31234.E3NG93"/>
<dbReference type="InParanoid" id="E3NG93"/>
<dbReference type="AlphaFoldDB" id="E3NG93"/>
<dbReference type="Proteomes" id="UP000008281">
    <property type="component" value="Unassembled WGS sequence"/>
</dbReference>
<keyword evidence="2" id="KW-1185">Reference proteome</keyword>
<dbReference type="OMA" id="WNAIPIG"/>
<evidence type="ECO:0000313" key="1">
    <source>
        <dbReference type="EMBL" id="EFO96978.1"/>
    </source>
</evidence>
<name>E3NG93_CAERE</name>
<gene>
    <name evidence="1" type="ORF">CRE_27877</name>
</gene>
<dbReference type="HOGENOM" id="CLU_000680_13_0_1"/>
<proteinExistence type="predicted"/>
<accession>E3NG93</accession>
<dbReference type="PANTHER" id="PTHR33332">
    <property type="entry name" value="REVERSE TRANSCRIPTASE DOMAIN-CONTAINING PROTEIN"/>
    <property type="match status" value="1"/>
</dbReference>
<sequence>MKVAPKKCEHIIFSHKNKSACVNDINLKLNDMPIPAVSTVRDLGIHFSSQLSFTHHHVVTIRKAHQRINIFFSVLKYSSWKIFIKCYVVYIRPLLEYGTVVTSPIIKENVIMLESVQKSFIFRVYKKFNMTYTSYFEALDKCDLKSLEHRRLCIDLIFTYKLMVTKEVIIDDPIFELLDHSKLRRHRYYLKSLTRNSTKLSSQILSNRVLRCWNSLSDLVFPVKPSTSVFKSRIYKYNLNHFLSLNPTNY</sequence>